<gene>
    <name evidence="1" type="ORF">DVH24_025724</name>
</gene>
<dbReference type="GO" id="GO:0003723">
    <property type="term" value="F:RNA binding"/>
    <property type="evidence" value="ECO:0007669"/>
    <property type="project" value="InterPro"/>
</dbReference>
<evidence type="ECO:0000313" key="1">
    <source>
        <dbReference type="EMBL" id="RXI06588.1"/>
    </source>
</evidence>
<dbReference type="InterPro" id="IPR046960">
    <property type="entry name" value="PPR_At4g14850-like_plant"/>
</dbReference>
<dbReference type="Pfam" id="PF20431">
    <property type="entry name" value="E_motif"/>
    <property type="match status" value="1"/>
</dbReference>
<dbReference type="GO" id="GO:0009451">
    <property type="term" value="P:RNA modification"/>
    <property type="evidence" value="ECO:0007669"/>
    <property type="project" value="InterPro"/>
</dbReference>
<dbReference type="EMBL" id="RDQH01000328">
    <property type="protein sequence ID" value="RXI06588.1"/>
    <property type="molecule type" value="Genomic_DNA"/>
</dbReference>
<sequence>MQELLKVEPKRDGAYVLMSNIHSSANRWRDAVKLRWAMKGKNVKKTPGCSSIELDDIVHEFKEGDKSHKRSKGIYKLREEIMSHVKNHELLAH</sequence>
<dbReference type="InterPro" id="IPR046848">
    <property type="entry name" value="E_motif"/>
</dbReference>
<proteinExistence type="predicted"/>
<dbReference type="Proteomes" id="UP000290289">
    <property type="component" value="Chromosome 2"/>
</dbReference>
<reference evidence="1" key="1">
    <citation type="submission" date="2018-10" db="EMBL/GenBank/DDBJ databases">
        <title>A high-quality apple genome assembly.</title>
        <authorList>
            <person name="Hu J."/>
        </authorList>
    </citation>
    <scope>NUCLEOTIDE SEQUENCE [LARGE SCALE GENOMIC DNA]</scope>
    <source>
        <tissue evidence="1">Young leaf</tissue>
    </source>
</reference>
<organism evidence="1 2">
    <name type="scientific">Malus domestica</name>
    <name type="common">Apple</name>
    <name type="synonym">Pyrus malus</name>
    <dbReference type="NCBI Taxonomy" id="3750"/>
    <lineage>
        <taxon>Eukaryota</taxon>
        <taxon>Viridiplantae</taxon>
        <taxon>Streptophyta</taxon>
        <taxon>Embryophyta</taxon>
        <taxon>Tracheophyta</taxon>
        <taxon>Spermatophyta</taxon>
        <taxon>Magnoliopsida</taxon>
        <taxon>eudicotyledons</taxon>
        <taxon>Gunneridae</taxon>
        <taxon>Pentapetalae</taxon>
        <taxon>rosids</taxon>
        <taxon>fabids</taxon>
        <taxon>Rosales</taxon>
        <taxon>Rosaceae</taxon>
        <taxon>Amygdaloideae</taxon>
        <taxon>Maleae</taxon>
        <taxon>Malus</taxon>
    </lineage>
</organism>
<evidence type="ECO:0000313" key="2">
    <source>
        <dbReference type="Proteomes" id="UP000290289"/>
    </source>
</evidence>
<accession>A0A498KG14</accession>
<dbReference type="AlphaFoldDB" id="A0A498KG14"/>
<keyword evidence="2" id="KW-1185">Reference proteome</keyword>
<protein>
    <recommendedName>
        <fullName evidence="3">Pentatricopeptide repeat-containing protein</fullName>
    </recommendedName>
</protein>
<comment type="caution">
    <text evidence="1">The sequence shown here is derived from an EMBL/GenBank/DDBJ whole genome shotgun (WGS) entry which is preliminary data.</text>
</comment>
<dbReference type="PANTHER" id="PTHR47926">
    <property type="entry name" value="PENTATRICOPEPTIDE REPEAT-CONTAINING PROTEIN"/>
    <property type="match status" value="1"/>
</dbReference>
<name>A0A498KG14_MALDO</name>
<evidence type="ECO:0008006" key="3">
    <source>
        <dbReference type="Google" id="ProtNLM"/>
    </source>
</evidence>